<dbReference type="InterPro" id="IPR013320">
    <property type="entry name" value="ConA-like_dom_sf"/>
</dbReference>
<dbReference type="CDD" id="cd08023">
    <property type="entry name" value="GH16_laminarinase_like"/>
    <property type="match status" value="1"/>
</dbReference>
<sequence>MASPRLLRRCLLAALSAALVGSVAVGPARAQAAAPAAAAVTTFSDSFDGPAGSAVNGSKWTLETGDNVNNHERQYYTSGTKNAALDGQGHLVITARKENPAGYQCWYGSCQYTSARLNTAGKFNAQYGHVEARMKIPRGQGMWPAFWMLGTPVNWPDSGEIDVMENVGFEPSTVHGTVHGPGYSGSGGIGAGYTLPNGQAFADAFHTFAVDWAPDSITWSVDGNVYQRRTPADLGGKTWVFNKPFFLILNLAVGGYWPGDPDGSTQLPQQLVVDSVSVTTSDSAAGVPVRGLAGKCVDVAGANSANGTPVQLYDCNGTGAQAWTVGSDGTLRALGKCLDVTANGTADGSAVQLWDCTGGPNQKWTVTGAHDIVNPQANKCLDVTGNSSANGTRLQIWTCTGGANQKWTVG</sequence>
<dbReference type="Proteomes" id="UP000585836">
    <property type="component" value="Unassembled WGS sequence"/>
</dbReference>
<dbReference type="SUPFAM" id="SSF50370">
    <property type="entry name" value="Ricin B-like lectins"/>
    <property type="match status" value="1"/>
</dbReference>
<evidence type="ECO:0000259" key="3">
    <source>
        <dbReference type="PROSITE" id="PS51762"/>
    </source>
</evidence>
<dbReference type="GO" id="GO:0004553">
    <property type="term" value="F:hydrolase activity, hydrolyzing O-glycosyl compounds"/>
    <property type="evidence" value="ECO:0007669"/>
    <property type="project" value="InterPro"/>
</dbReference>
<name>A0A7W9URH1_9ACTN</name>
<dbReference type="PROSITE" id="PS50231">
    <property type="entry name" value="RICIN_B_LECTIN"/>
    <property type="match status" value="1"/>
</dbReference>
<dbReference type="InterPro" id="IPR035992">
    <property type="entry name" value="Ricin_B-like_lectins"/>
</dbReference>
<evidence type="ECO:0000256" key="1">
    <source>
        <dbReference type="ARBA" id="ARBA00006865"/>
    </source>
</evidence>
<protein>
    <submittedName>
        <fullName evidence="4">Beta-glucanase (GH16 family)</fullName>
    </submittedName>
</protein>
<keyword evidence="2" id="KW-0732">Signal</keyword>
<dbReference type="Pfam" id="PF00722">
    <property type="entry name" value="Glyco_hydro_16"/>
    <property type="match status" value="1"/>
</dbReference>
<dbReference type="PANTHER" id="PTHR10963">
    <property type="entry name" value="GLYCOSYL HYDROLASE-RELATED"/>
    <property type="match status" value="1"/>
</dbReference>
<dbReference type="InterPro" id="IPR000772">
    <property type="entry name" value="Ricin_B_lectin"/>
</dbReference>
<evidence type="ECO:0000256" key="2">
    <source>
        <dbReference type="SAM" id="SignalP"/>
    </source>
</evidence>
<dbReference type="InterPro" id="IPR050546">
    <property type="entry name" value="Glycosyl_Hydrlase_16"/>
</dbReference>
<dbReference type="AlphaFoldDB" id="A0A7W9URH1"/>
<feature type="domain" description="GH16" evidence="3">
    <location>
        <begin position="29"/>
        <end position="284"/>
    </location>
</feature>
<dbReference type="SUPFAM" id="SSF49899">
    <property type="entry name" value="Concanavalin A-like lectins/glucanases"/>
    <property type="match status" value="1"/>
</dbReference>
<keyword evidence="5" id="KW-1185">Reference proteome</keyword>
<dbReference type="RefSeq" id="WP_184967023.1">
    <property type="nucleotide sequence ID" value="NZ_JACHJK010000006.1"/>
</dbReference>
<feature type="signal peptide" evidence="2">
    <location>
        <begin position="1"/>
        <end position="32"/>
    </location>
</feature>
<dbReference type="Gene3D" id="2.60.120.200">
    <property type="match status" value="1"/>
</dbReference>
<evidence type="ECO:0000313" key="4">
    <source>
        <dbReference type="EMBL" id="MBB5928473.1"/>
    </source>
</evidence>
<dbReference type="Pfam" id="PF00652">
    <property type="entry name" value="Ricin_B_lectin"/>
    <property type="match status" value="1"/>
</dbReference>
<reference evidence="4 5" key="1">
    <citation type="submission" date="2020-08" db="EMBL/GenBank/DDBJ databases">
        <title>Genomic Encyclopedia of Type Strains, Phase III (KMG-III): the genomes of soil and plant-associated and newly described type strains.</title>
        <authorList>
            <person name="Whitman W."/>
        </authorList>
    </citation>
    <scope>NUCLEOTIDE SEQUENCE [LARGE SCALE GENOMIC DNA]</scope>
    <source>
        <strain evidence="4 5">CECT 3313</strain>
    </source>
</reference>
<dbReference type="InterPro" id="IPR000757">
    <property type="entry name" value="Beta-glucanase-like"/>
</dbReference>
<dbReference type="GO" id="GO:0005975">
    <property type="term" value="P:carbohydrate metabolic process"/>
    <property type="evidence" value="ECO:0007669"/>
    <property type="project" value="InterPro"/>
</dbReference>
<dbReference type="PROSITE" id="PS51318">
    <property type="entry name" value="TAT"/>
    <property type="match status" value="1"/>
</dbReference>
<proteinExistence type="inferred from homology"/>
<dbReference type="PROSITE" id="PS51762">
    <property type="entry name" value="GH16_2"/>
    <property type="match status" value="1"/>
</dbReference>
<dbReference type="PANTHER" id="PTHR10963:SF55">
    <property type="entry name" value="GLYCOSIDE HYDROLASE FAMILY 16 PROTEIN"/>
    <property type="match status" value="1"/>
</dbReference>
<evidence type="ECO:0000313" key="5">
    <source>
        <dbReference type="Proteomes" id="UP000585836"/>
    </source>
</evidence>
<comment type="caution">
    <text evidence="4">The sequence shown here is derived from an EMBL/GenBank/DDBJ whole genome shotgun (WGS) entry which is preliminary data.</text>
</comment>
<comment type="similarity">
    <text evidence="1">Belongs to the glycosyl hydrolase 16 family.</text>
</comment>
<organism evidence="4 5">
    <name type="scientific">Streptomyces echinatus</name>
    <dbReference type="NCBI Taxonomy" id="67293"/>
    <lineage>
        <taxon>Bacteria</taxon>
        <taxon>Bacillati</taxon>
        <taxon>Actinomycetota</taxon>
        <taxon>Actinomycetes</taxon>
        <taxon>Kitasatosporales</taxon>
        <taxon>Streptomycetaceae</taxon>
        <taxon>Streptomyces</taxon>
    </lineage>
</organism>
<dbReference type="EMBL" id="JACHJK010000006">
    <property type="protein sequence ID" value="MBB5928473.1"/>
    <property type="molecule type" value="Genomic_DNA"/>
</dbReference>
<feature type="chain" id="PRO_5038754326" evidence="2">
    <location>
        <begin position="33"/>
        <end position="410"/>
    </location>
</feature>
<gene>
    <name evidence="4" type="ORF">FHS34_003942</name>
</gene>
<accession>A0A7W9URH1</accession>
<dbReference type="SMART" id="SM00458">
    <property type="entry name" value="RICIN"/>
    <property type="match status" value="1"/>
</dbReference>
<dbReference type="InterPro" id="IPR006311">
    <property type="entry name" value="TAT_signal"/>
</dbReference>
<dbReference type="Gene3D" id="2.80.10.50">
    <property type="match status" value="2"/>
</dbReference>